<accession>A0A454CWA5</accession>
<name>A0A454CWA5_VIBHA</name>
<evidence type="ECO:0000313" key="1">
    <source>
        <dbReference type="EMBL" id="EKM30660.1"/>
    </source>
</evidence>
<comment type="caution">
    <text evidence="1">The sequence shown here is derived from an EMBL/GenBank/DDBJ whole genome shotgun (WGS) entry which is preliminary data.</text>
</comment>
<dbReference type="Proteomes" id="UP000008367">
    <property type="component" value="Unassembled WGS sequence"/>
</dbReference>
<feature type="non-terminal residue" evidence="1">
    <location>
        <position position="1"/>
    </location>
</feature>
<evidence type="ECO:0000313" key="2">
    <source>
        <dbReference type="Proteomes" id="UP000008367"/>
    </source>
</evidence>
<proteinExistence type="predicted"/>
<protein>
    <submittedName>
        <fullName evidence="1">Uncharacterized protein</fullName>
    </submittedName>
</protein>
<dbReference type="AlphaFoldDB" id="A0A454CWA5"/>
<dbReference type="EMBL" id="AJSR01001548">
    <property type="protein sequence ID" value="EKM30660.1"/>
    <property type="molecule type" value="Genomic_DNA"/>
</dbReference>
<sequence length="20" mass="2349">LLNGCLRDELPAEKRDGHRR</sequence>
<gene>
    <name evidence="1" type="ORF">VCHENC02_3623B</name>
</gene>
<organism evidence="1 2">
    <name type="scientific">Vibrio harveyi</name>
    <name type="common">Beneckea harveyi</name>
    <dbReference type="NCBI Taxonomy" id="669"/>
    <lineage>
        <taxon>Bacteria</taxon>
        <taxon>Pseudomonadati</taxon>
        <taxon>Pseudomonadota</taxon>
        <taxon>Gammaproteobacteria</taxon>
        <taxon>Vibrionales</taxon>
        <taxon>Vibrionaceae</taxon>
        <taxon>Vibrio</taxon>
    </lineage>
</organism>
<reference evidence="1 2" key="1">
    <citation type="submission" date="2012-10" db="EMBL/GenBank/DDBJ databases">
        <title>Genome sequence of Vibrio Cholerae HENC-02.</title>
        <authorList>
            <person name="Eppinger M."/>
            <person name="Hasan N.A."/>
            <person name="Sengamalay N."/>
            <person name="Hine E."/>
            <person name="Su Q."/>
            <person name="Daugherty S.C."/>
            <person name="Young S."/>
            <person name="Sadzewicz L."/>
            <person name="Tallon L."/>
            <person name="Cebula T.A."/>
            <person name="Ravel J."/>
            <person name="Colwell R.R."/>
        </authorList>
    </citation>
    <scope>NUCLEOTIDE SEQUENCE [LARGE SCALE GENOMIC DNA]</scope>
    <source>
        <strain evidence="1 2">HENC-02</strain>
    </source>
</reference>